<reference evidence="2 3" key="1">
    <citation type="submission" date="2023-02" db="EMBL/GenBank/DDBJ databases">
        <title>LHISI_Scaffold_Assembly.</title>
        <authorList>
            <person name="Stuart O.P."/>
            <person name="Cleave R."/>
            <person name="Magrath M.J.L."/>
            <person name="Mikheyev A.S."/>
        </authorList>
    </citation>
    <scope>NUCLEOTIDE SEQUENCE [LARGE SCALE GENOMIC DNA]</scope>
    <source>
        <strain evidence="2">Daus_M_001</strain>
        <tissue evidence="2">Leg muscle</tissue>
    </source>
</reference>
<dbReference type="Proteomes" id="UP001159363">
    <property type="component" value="Chromosome 13"/>
</dbReference>
<protein>
    <submittedName>
        <fullName evidence="2">Uncharacterized protein</fullName>
    </submittedName>
</protein>
<name>A0ABQ9G7R7_9NEOP</name>
<organism evidence="2 3">
    <name type="scientific">Dryococelus australis</name>
    <dbReference type="NCBI Taxonomy" id="614101"/>
    <lineage>
        <taxon>Eukaryota</taxon>
        <taxon>Metazoa</taxon>
        <taxon>Ecdysozoa</taxon>
        <taxon>Arthropoda</taxon>
        <taxon>Hexapoda</taxon>
        <taxon>Insecta</taxon>
        <taxon>Pterygota</taxon>
        <taxon>Neoptera</taxon>
        <taxon>Polyneoptera</taxon>
        <taxon>Phasmatodea</taxon>
        <taxon>Verophasmatodea</taxon>
        <taxon>Anareolatae</taxon>
        <taxon>Phasmatidae</taxon>
        <taxon>Eurycanthinae</taxon>
        <taxon>Dryococelus</taxon>
    </lineage>
</organism>
<gene>
    <name evidence="2" type="ORF">PR048_030017</name>
</gene>
<evidence type="ECO:0000313" key="2">
    <source>
        <dbReference type="EMBL" id="KAJ8868489.1"/>
    </source>
</evidence>
<evidence type="ECO:0000256" key="1">
    <source>
        <dbReference type="SAM" id="MobiDB-lite"/>
    </source>
</evidence>
<accession>A0ABQ9G7R7</accession>
<sequence>MSAYTRQKAKSKYRNSIRLERASQKQSNGTHKPPYNRVKRCRGRKRNIKASERVNWGRSIPVAREPDSGVVVSQWVENPIDRGHRIGEGSSSCRNGRGVRGRIGSWVAVLCKKRWKGGGDQEKGGREKKKNSNGKRSNERKFLKFEVFEPQIVSPPFLLDMLAGKQFIAGTRRLIVRSQRDRAT</sequence>
<comment type="caution">
    <text evidence="2">The sequence shown here is derived from an EMBL/GenBank/DDBJ whole genome shotgun (WGS) entry which is preliminary data.</text>
</comment>
<feature type="region of interest" description="Disordered" evidence="1">
    <location>
        <begin position="117"/>
        <end position="137"/>
    </location>
</feature>
<evidence type="ECO:0000313" key="3">
    <source>
        <dbReference type="Proteomes" id="UP001159363"/>
    </source>
</evidence>
<keyword evidence="3" id="KW-1185">Reference proteome</keyword>
<proteinExistence type="predicted"/>
<feature type="region of interest" description="Disordered" evidence="1">
    <location>
        <begin position="1"/>
        <end position="37"/>
    </location>
</feature>
<dbReference type="EMBL" id="JARBHB010000014">
    <property type="protein sequence ID" value="KAJ8868489.1"/>
    <property type="molecule type" value="Genomic_DNA"/>
</dbReference>